<evidence type="ECO:0000259" key="8">
    <source>
        <dbReference type="Pfam" id="PF21981"/>
    </source>
</evidence>
<reference evidence="11" key="1">
    <citation type="journal article" date="2019" name="Int. J. Syst. Evol. Microbiol.">
        <title>The Global Catalogue of Microorganisms (GCM) 10K type strain sequencing project: providing services to taxonomists for standard genome sequencing and annotation.</title>
        <authorList>
            <consortium name="The Broad Institute Genomics Platform"/>
            <consortium name="The Broad Institute Genome Sequencing Center for Infectious Disease"/>
            <person name="Wu L."/>
            <person name="Ma J."/>
        </authorList>
    </citation>
    <scope>NUCLEOTIDE SEQUENCE [LARGE SCALE GENOMIC DNA]</scope>
    <source>
        <strain evidence="11">CCUG 54356</strain>
    </source>
</reference>
<dbReference type="Pfam" id="PF21981">
    <property type="entry name" value="RecX_HTH3"/>
    <property type="match status" value="1"/>
</dbReference>
<organism evidence="10 11">
    <name type="scientific">Microbulbifer celer</name>
    <dbReference type="NCBI Taxonomy" id="435905"/>
    <lineage>
        <taxon>Bacteria</taxon>
        <taxon>Pseudomonadati</taxon>
        <taxon>Pseudomonadota</taxon>
        <taxon>Gammaproteobacteria</taxon>
        <taxon>Cellvibrionales</taxon>
        <taxon>Microbulbiferaceae</taxon>
        <taxon>Microbulbifer</taxon>
    </lineage>
</organism>
<dbReference type="InterPro" id="IPR053924">
    <property type="entry name" value="RecX_HTH_2nd"/>
</dbReference>
<dbReference type="Gene3D" id="1.10.10.10">
    <property type="entry name" value="Winged helix-like DNA-binding domain superfamily/Winged helix DNA-binding domain"/>
    <property type="match status" value="3"/>
</dbReference>
<accession>A0ABW3UC32</accession>
<dbReference type="RefSeq" id="WP_230438105.1">
    <property type="nucleotide sequence ID" value="NZ_CP087715.1"/>
</dbReference>
<dbReference type="EMBL" id="JBHTLR010000036">
    <property type="protein sequence ID" value="MFD1218483.1"/>
    <property type="molecule type" value="Genomic_DNA"/>
</dbReference>
<feature type="domain" description="RecX third three-helical" evidence="8">
    <location>
        <begin position="144"/>
        <end position="195"/>
    </location>
</feature>
<comment type="subcellular location">
    <subcellularLocation>
        <location evidence="1 5">Cytoplasm</location>
    </subcellularLocation>
</comment>
<dbReference type="InterPro" id="IPR036388">
    <property type="entry name" value="WH-like_DNA-bd_sf"/>
</dbReference>
<dbReference type="PANTHER" id="PTHR33602:SF1">
    <property type="entry name" value="REGULATORY PROTEIN RECX FAMILY PROTEIN"/>
    <property type="match status" value="1"/>
</dbReference>
<keyword evidence="4 5" id="KW-0963">Cytoplasm</keyword>
<dbReference type="Proteomes" id="UP001597264">
    <property type="component" value="Unassembled WGS sequence"/>
</dbReference>
<evidence type="ECO:0000259" key="9">
    <source>
        <dbReference type="Pfam" id="PF21982"/>
    </source>
</evidence>
<evidence type="ECO:0000256" key="6">
    <source>
        <dbReference type="SAM" id="MobiDB-lite"/>
    </source>
</evidence>
<comment type="similarity">
    <text evidence="2 5">Belongs to the RecX family.</text>
</comment>
<dbReference type="InterPro" id="IPR053925">
    <property type="entry name" value="RecX_HTH_3rd"/>
</dbReference>
<dbReference type="InterPro" id="IPR003783">
    <property type="entry name" value="Regulatory_RecX"/>
</dbReference>
<dbReference type="PANTHER" id="PTHR33602">
    <property type="entry name" value="REGULATORY PROTEIN RECX FAMILY PROTEIN"/>
    <property type="match status" value="1"/>
</dbReference>
<dbReference type="InterPro" id="IPR053926">
    <property type="entry name" value="RecX_HTH_1st"/>
</dbReference>
<evidence type="ECO:0000256" key="3">
    <source>
        <dbReference type="ARBA" id="ARBA00018111"/>
    </source>
</evidence>
<dbReference type="Pfam" id="PF02631">
    <property type="entry name" value="RecX_HTH2"/>
    <property type="match status" value="1"/>
</dbReference>
<dbReference type="Pfam" id="PF21982">
    <property type="entry name" value="RecX_HTH1"/>
    <property type="match status" value="1"/>
</dbReference>
<evidence type="ECO:0000313" key="10">
    <source>
        <dbReference type="EMBL" id="MFD1218483.1"/>
    </source>
</evidence>
<sequence>MSLPPDSFSGSQAGCVTAQPAESLEAPCQATGLEAPHESSSSERAQQDQALFSAALDLLSRREYSCYELRQKLDARFPEADFEKAFLRLQELNYQSDQRFAEVFARSRVMRGHGPIRIRQELRQKGIAADLIESSIDQLQSELDWFQHASEQLQRKFRSPVSRALPWADQQKERARRQRYLAYRGFSGDAVQFAIEELDRSGDE</sequence>
<feature type="domain" description="RecX second three-helical" evidence="7">
    <location>
        <begin position="96"/>
        <end position="133"/>
    </location>
</feature>
<keyword evidence="11" id="KW-1185">Reference proteome</keyword>
<evidence type="ECO:0000256" key="1">
    <source>
        <dbReference type="ARBA" id="ARBA00004496"/>
    </source>
</evidence>
<name>A0ABW3UC32_9GAMM</name>
<evidence type="ECO:0000259" key="7">
    <source>
        <dbReference type="Pfam" id="PF02631"/>
    </source>
</evidence>
<evidence type="ECO:0000256" key="5">
    <source>
        <dbReference type="HAMAP-Rule" id="MF_01114"/>
    </source>
</evidence>
<feature type="domain" description="RecX first three-helical" evidence="9">
    <location>
        <begin position="53"/>
        <end position="87"/>
    </location>
</feature>
<feature type="region of interest" description="Disordered" evidence="6">
    <location>
        <begin position="26"/>
        <end position="46"/>
    </location>
</feature>
<protein>
    <recommendedName>
        <fullName evidence="3 5">Regulatory protein RecX</fullName>
    </recommendedName>
</protein>
<dbReference type="HAMAP" id="MF_01114">
    <property type="entry name" value="RecX"/>
    <property type="match status" value="1"/>
</dbReference>
<proteinExistence type="inferred from homology"/>
<evidence type="ECO:0000256" key="4">
    <source>
        <dbReference type="ARBA" id="ARBA00022490"/>
    </source>
</evidence>
<evidence type="ECO:0000313" key="11">
    <source>
        <dbReference type="Proteomes" id="UP001597264"/>
    </source>
</evidence>
<evidence type="ECO:0000256" key="2">
    <source>
        <dbReference type="ARBA" id="ARBA00009695"/>
    </source>
</evidence>
<gene>
    <name evidence="5" type="primary">recX</name>
    <name evidence="10" type="ORF">ACFQ2X_17920</name>
</gene>
<comment type="function">
    <text evidence="5">Modulates RecA activity.</text>
</comment>
<comment type="caution">
    <text evidence="10">The sequence shown here is derived from an EMBL/GenBank/DDBJ whole genome shotgun (WGS) entry which is preliminary data.</text>
</comment>